<keyword evidence="1" id="KW-1133">Transmembrane helix</keyword>
<sequence>MQKKMQTKRPKKGRGQGIQVRDLVMLLLNLLPGKLEEGSASQRHEMRCGNNMRIHKRVKLSRRVLTLVLLLVYLLNQLPPIQSRQVTSLLKQDPPPMNNLSQMDSSPSSKVLTYPLQTATPQTLTSQISATQETFPLSAFETLRRLSGVLQLKMTNPTQGTVVDRNMRKRAADLNDTDYEGLGYDMALEMHKEKLLDIAYHNEWYKWAEYTARQSQRKKCLLCSPSPLKKLTVVPDEYSFVHCARFYSNYCVNTSGRANPYCPAECLALLGNKYYHRYYEEDYWGDECRKLDVRVDLRRRETPRNYVFDRTLIYECFNKSKGVVDYGTFQGQCGVIWHLDRDMF</sequence>
<dbReference type="Proteomes" id="UP000281406">
    <property type="component" value="Unassembled WGS sequence"/>
</dbReference>
<dbReference type="AlphaFoldDB" id="A0A3N0Z5I6"/>
<dbReference type="OrthoDB" id="9950230at2759"/>
<gene>
    <name evidence="2" type="ORF">DPX16_21801</name>
</gene>
<evidence type="ECO:0000313" key="3">
    <source>
        <dbReference type="Proteomes" id="UP000281406"/>
    </source>
</evidence>
<keyword evidence="1" id="KW-0472">Membrane</keyword>
<comment type="caution">
    <text evidence="2">The sequence shown here is derived from an EMBL/GenBank/DDBJ whole genome shotgun (WGS) entry which is preliminary data.</text>
</comment>
<proteinExistence type="predicted"/>
<evidence type="ECO:0000256" key="1">
    <source>
        <dbReference type="SAM" id="Phobius"/>
    </source>
</evidence>
<organism evidence="2 3">
    <name type="scientific">Anabarilius grahami</name>
    <name type="common">Kanglang fish</name>
    <name type="synonym">Barilius grahami</name>
    <dbReference type="NCBI Taxonomy" id="495550"/>
    <lineage>
        <taxon>Eukaryota</taxon>
        <taxon>Metazoa</taxon>
        <taxon>Chordata</taxon>
        <taxon>Craniata</taxon>
        <taxon>Vertebrata</taxon>
        <taxon>Euteleostomi</taxon>
        <taxon>Actinopterygii</taxon>
        <taxon>Neopterygii</taxon>
        <taxon>Teleostei</taxon>
        <taxon>Ostariophysi</taxon>
        <taxon>Cypriniformes</taxon>
        <taxon>Xenocyprididae</taxon>
        <taxon>Xenocypridinae</taxon>
        <taxon>Xenocypridinae incertae sedis</taxon>
        <taxon>Anabarilius</taxon>
    </lineage>
</organism>
<evidence type="ECO:0000313" key="2">
    <source>
        <dbReference type="EMBL" id="ROL53552.1"/>
    </source>
</evidence>
<name>A0A3N0Z5I6_ANAGA</name>
<keyword evidence="3" id="KW-1185">Reference proteome</keyword>
<accession>A0A3N0Z5I6</accession>
<feature type="transmembrane region" description="Helical" evidence="1">
    <location>
        <begin position="60"/>
        <end position="78"/>
    </location>
</feature>
<reference evidence="2 3" key="1">
    <citation type="submission" date="2018-10" db="EMBL/GenBank/DDBJ databases">
        <title>Genome assembly for a Yunnan-Guizhou Plateau 3E fish, Anabarilius grahami (Regan), and its evolutionary and genetic applications.</title>
        <authorList>
            <person name="Jiang W."/>
        </authorList>
    </citation>
    <scope>NUCLEOTIDE SEQUENCE [LARGE SCALE GENOMIC DNA]</scope>
    <source>
        <strain evidence="2">AG-KIZ</strain>
        <tissue evidence="2">Muscle</tissue>
    </source>
</reference>
<dbReference type="EMBL" id="RJVU01008328">
    <property type="protein sequence ID" value="ROL53552.1"/>
    <property type="molecule type" value="Genomic_DNA"/>
</dbReference>
<protein>
    <submittedName>
        <fullName evidence="2">Uncharacterized protein</fullName>
    </submittedName>
</protein>
<keyword evidence="1" id="KW-0812">Transmembrane</keyword>